<protein>
    <recommendedName>
        <fullName evidence="3">Bacterial Pleckstrin homology domain-containing protein</fullName>
    </recommendedName>
</protein>
<sequence>MGREIQFNGDNIILKLIGVNAFFALRTEIKMPYDSISNVHVDYFQAPMWMLRMPGMAIPFLNIYEGSYKYRDEWYFLSYGGAVPLVNIELNGREKYKYIIFQADNPTKIAAEIRRYIQSKEALES</sequence>
<evidence type="ECO:0000313" key="2">
    <source>
        <dbReference type="Proteomes" id="UP000027822"/>
    </source>
</evidence>
<reference evidence="1 2" key="1">
    <citation type="submission" date="2014-06" db="EMBL/GenBank/DDBJ databases">
        <title>Draft genome sequence of Bacillus manliponensis JCM 15802 (MCCC 1A00708).</title>
        <authorList>
            <person name="Lai Q."/>
            <person name="Liu Y."/>
            <person name="Shao Z."/>
        </authorList>
    </citation>
    <scope>NUCLEOTIDE SEQUENCE [LARGE SCALE GENOMIC DNA]</scope>
    <source>
        <strain evidence="1 2">JCM 15802</strain>
    </source>
</reference>
<dbReference type="RefSeq" id="WP_034641522.1">
    <property type="nucleotide sequence ID" value="NZ_CBCSJC010000013.1"/>
</dbReference>
<dbReference type="STRING" id="574376.BAMA_06605"/>
<evidence type="ECO:0008006" key="3">
    <source>
        <dbReference type="Google" id="ProtNLM"/>
    </source>
</evidence>
<comment type="caution">
    <text evidence="1">The sequence shown here is derived from an EMBL/GenBank/DDBJ whole genome shotgun (WGS) entry which is preliminary data.</text>
</comment>
<accession>A0A073K7I5</accession>
<dbReference type="Proteomes" id="UP000027822">
    <property type="component" value="Unassembled WGS sequence"/>
</dbReference>
<keyword evidence="2" id="KW-1185">Reference proteome</keyword>
<proteinExistence type="predicted"/>
<dbReference type="OrthoDB" id="2375516at2"/>
<name>A0A073K7I5_9BACI</name>
<dbReference type="AlphaFoldDB" id="A0A073K7I5"/>
<dbReference type="EMBL" id="JOTN01000016">
    <property type="protein sequence ID" value="KEK18228.1"/>
    <property type="molecule type" value="Genomic_DNA"/>
</dbReference>
<organism evidence="1 2">
    <name type="scientific">Bacillus manliponensis</name>
    <dbReference type="NCBI Taxonomy" id="574376"/>
    <lineage>
        <taxon>Bacteria</taxon>
        <taxon>Bacillati</taxon>
        <taxon>Bacillota</taxon>
        <taxon>Bacilli</taxon>
        <taxon>Bacillales</taxon>
        <taxon>Bacillaceae</taxon>
        <taxon>Bacillus</taxon>
        <taxon>Bacillus cereus group</taxon>
    </lineage>
</organism>
<dbReference type="eggNOG" id="ENOG5030QG1">
    <property type="taxonomic scope" value="Bacteria"/>
</dbReference>
<evidence type="ECO:0000313" key="1">
    <source>
        <dbReference type="EMBL" id="KEK18228.1"/>
    </source>
</evidence>
<gene>
    <name evidence="1" type="ORF">BAMA_06605</name>
</gene>